<dbReference type="GO" id="GO:0008270">
    <property type="term" value="F:zinc ion binding"/>
    <property type="evidence" value="ECO:0007669"/>
    <property type="project" value="InterPro"/>
</dbReference>
<dbReference type="InterPro" id="IPR038071">
    <property type="entry name" value="UROD/MetE-like_sf"/>
</dbReference>
<dbReference type="Proteomes" id="UP000215595">
    <property type="component" value="Unassembled WGS sequence"/>
</dbReference>
<dbReference type="Gene3D" id="3.20.20.210">
    <property type="match status" value="1"/>
</dbReference>
<evidence type="ECO:0000313" key="1">
    <source>
        <dbReference type="EMBL" id="OYX31596.1"/>
    </source>
</evidence>
<dbReference type="AlphaFoldDB" id="A0A258FGZ0"/>
<organism evidence="1 2">
    <name type="scientific">Brevundimonas subvibrioides</name>
    <dbReference type="NCBI Taxonomy" id="74313"/>
    <lineage>
        <taxon>Bacteria</taxon>
        <taxon>Pseudomonadati</taxon>
        <taxon>Pseudomonadota</taxon>
        <taxon>Alphaproteobacteria</taxon>
        <taxon>Caulobacterales</taxon>
        <taxon>Caulobacteraceae</taxon>
        <taxon>Brevundimonas</taxon>
    </lineage>
</organism>
<gene>
    <name evidence="1" type="ORF">B7Z01_12370</name>
</gene>
<accession>A0A258FGZ0</accession>
<protein>
    <submittedName>
        <fullName evidence="1">Epoxyalkane--coenzyme M transferase</fullName>
    </submittedName>
</protein>
<keyword evidence="1" id="KW-0808">Transferase</keyword>
<dbReference type="GO" id="GO:0009086">
    <property type="term" value="P:methionine biosynthetic process"/>
    <property type="evidence" value="ECO:0007669"/>
    <property type="project" value="InterPro"/>
</dbReference>
<comment type="caution">
    <text evidence="1">The sequence shown here is derived from an EMBL/GenBank/DDBJ whole genome shotgun (WGS) entry which is preliminary data.</text>
</comment>
<proteinExistence type="predicted"/>
<sequence>MKTSTDRILTTHVGSLPRPAAVADGLFAREGEDPAFDAAAFEAVVAEAVSTAVARQVETGLDVVSDGEMSKISYATYVKDRLSGFGGDSPRRAPQDLEQFPGFLARQASGGGTPTYRRPMCVGPIAVRDDGPLNADIANMAAAAGRAGPVEAFLNAASPGVIALFQPNGHYPTQDAYLAALSEAMRSEYEAIVGAGFVLQIDSPDLGVGRHMMFKDLPEADYVRACEGHLEALNAALANVPRDRVRMHVCWGNYEGPHHCDAPFETVFNLARRAKVGAILFEAANPRHAHEWIWFQDNDLPDDLVIIPGVIDSTTNFIEQPELVAQRIERYAHLVGRERVLAGADCGFGTFAGFGPVDPEIAWAKLGALVKGAAIASDRLWKSR</sequence>
<dbReference type="CDD" id="cd03311">
    <property type="entry name" value="CIMS_C_terminal_like"/>
    <property type="match status" value="1"/>
</dbReference>
<reference evidence="1 2" key="1">
    <citation type="submission" date="2017-03" db="EMBL/GenBank/DDBJ databases">
        <title>Lifting the veil on microbial sulfur biogeochemistry in mining wastewaters.</title>
        <authorList>
            <person name="Kantor R.S."/>
            <person name="Colenbrander Nelson T."/>
            <person name="Marshall S."/>
            <person name="Bennett D."/>
            <person name="Apte S."/>
            <person name="Camacho D."/>
            <person name="Thomas B.C."/>
            <person name="Warren L.A."/>
            <person name="Banfield J.F."/>
        </authorList>
    </citation>
    <scope>NUCLEOTIDE SEQUENCE [LARGE SCALE GENOMIC DNA]</scope>
    <source>
        <strain evidence="1">32-69-9</strain>
    </source>
</reference>
<dbReference type="SUPFAM" id="SSF51726">
    <property type="entry name" value="UROD/MetE-like"/>
    <property type="match status" value="1"/>
</dbReference>
<evidence type="ECO:0000313" key="2">
    <source>
        <dbReference type="Proteomes" id="UP000215595"/>
    </source>
</evidence>
<dbReference type="PANTHER" id="PTHR43844:SF2">
    <property type="entry name" value="SYNTHASE, VITAMIN-B12 INDEPENDENT, PUTATIVE (AFU_ORTHOLOGUE AFUA_3G12060)-RELATED"/>
    <property type="match status" value="1"/>
</dbReference>
<dbReference type="InterPro" id="IPR002629">
    <property type="entry name" value="Met_Synth_C/arc"/>
</dbReference>
<name>A0A258FGZ0_9CAUL</name>
<dbReference type="EMBL" id="NCEB01000030">
    <property type="protein sequence ID" value="OYX31596.1"/>
    <property type="molecule type" value="Genomic_DNA"/>
</dbReference>
<dbReference type="PANTHER" id="PTHR43844">
    <property type="entry name" value="METHIONINE SYNTHASE"/>
    <property type="match status" value="1"/>
</dbReference>
<dbReference type="GO" id="GO:0003871">
    <property type="term" value="F:5-methyltetrahydropteroyltriglutamate-homocysteine S-methyltransferase activity"/>
    <property type="evidence" value="ECO:0007669"/>
    <property type="project" value="InterPro"/>
</dbReference>